<evidence type="ECO:0000313" key="4">
    <source>
        <dbReference type="RefSeq" id="XP_032822203.1"/>
    </source>
</evidence>
<dbReference type="RefSeq" id="XP_032822203.1">
    <property type="nucleotide sequence ID" value="XM_032966312.1"/>
</dbReference>
<protein>
    <submittedName>
        <fullName evidence="4">Intraflagellar transport protein 74 homolog isoform X2</fullName>
    </submittedName>
</protein>
<keyword evidence="3" id="KW-1185">Reference proteome</keyword>
<name>A0AAJ7X6U2_PETMA</name>
<dbReference type="PANTHER" id="PTHR31432">
    <property type="entry name" value="INTRAFLAGELLAR TRANSPORT PROTEIN 74 HOMOLOG"/>
    <property type="match status" value="1"/>
</dbReference>
<evidence type="ECO:0000313" key="3">
    <source>
        <dbReference type="Proteomes" id="UP001318040"/>
    </source>
</evidence>
<evidence type="ECO:0000256" key="2">
    <source>
        <dbReference type="SAM" id="MobiDB-lite"/>
    </source>
</evidence>
<dbReference type="GO" id="GO:0035735">
    <property type="term" value="P:intraciliary transport involved in cilium assembly"/>
    <property type="evidence" value="ECO:0007669"/>
    <property type="project" value="TreeGrafter"/>
</dbReference>
<feature type="compositionally biased region" description="Low complexity" evidence="2">
    <location>
        <begin position="18"/>
        <end position="39"/>
    </location>
</feature>
<sequence length="605" mass="68910">MSEFRADTASGRRPGSSARPGTRGAPGGPAARPPTGIRPMARLGTAMPPGTAARPGTQARGAGAGLLGAQIRVADRPVTREGLSGMKTASKGPQRQIMDKSYFLGQLRSKMNELIAENNKLQKEVDNFNQENSTYLAYEKRAEVLASEIKEKQGELADYNMLVDKLNTNTDIEEVQQEYNMLKAQNDREAQGMDAIFTERRAKESQMKAVEQEIERERQAADVIVQNMAPEQQRSYMEMKEANERLLQELEAKQQELDDLSAKKASLEASMANTPLKLECVALYGKLREVEAKRNQMQAEDQAMLTPEEERERLLKQVKEDNQEIASMDRQLSEVKEKIGHLNEEIGQLENDMEEHQGERNQKYKELKKREESMDEFLSAFEENRRQEVERKAELEAAIVSLLESISRSMGRSKQISNVSAQELRTMQEDLTFKETEMKKSEVTAHGLSGESQRLQLDLEKVKQLETKIQAELEALKERERSMTEELVVYSDLDALRAAGEDKKKRLQEEKVTLALRRDAFRKRLQALSGELEAARAQLQDNETHAQLTNLERKWQHHEQNNFVMKEFIATKSMESDYQPLMKSVMQQVSRYNRLLQEGLQGGRA</sequence>
<proteinExistence type="predicted"/>
<reference evidence="4" key="1">
    <citation type="submission" date="2025-08" db="UniProtKB">
        <authorList>
            <consortium name="RefSeq"/>
        </authorList>
    </citation>
    <scope>IDENTIFICATION</scope>
    <source>
        <tissue evidence="4">Sperm</tissue>
    </source>
</reference>
<feature type="region of interest" description="Disordered" evidence="2">
    <location>
        <begin position="1"/>
        <end position="61"/>
    </location>
</feature>
<dbReference type="PANTHER" id="PTHR31432:SF0">
    <property type="entry name" value="INTRAFLAGELLAR TRANSPORT PROTEIN 74 HOMOLOG"/>
    <property type="match status" value="1"/>
</dbReference>
<dbReference type="Proteomes" id="UP001318040">
    <property type="component" value="Chromosome 35"/>
</dbReference>
<dbReference type="AlphaFoldDB" id="A0AAJ7X6U2"/>
<dbReference type="Gene3D" id="1.10.287.1490">
    <property type="match status" value="1"/>
</dbReference>
<accession>A0AAJ7X6U2</accession>
<dbReference type="GO" id="GO:0048487">
    <property type="term" value="F:beta-tubulin binding"/>
    <property type="evidence" value="ECO:0007669"/>
    <property type="project" value="InterPro"/>
</dbReference>
<organism evidence="3 4">
    <name type="scientific">Petromyzon marinus</name>
    <name type="common">Sea lamprey</name>
    <dbReference type="NCBI Taxonomy" id="7757"/>
    <lineage>
        <taxon>Eukaryota</taxon>
        <taxon>Metazoa</taxon>
        <taxon>Chordata</taxon>
        <taxon>Craniata</taxon>
        <taxon>Vertebrata</taxon>
        <taxon>Cyclostomata</taxon>
        <taxon>Hyperoartia</taxon>
        <taxon>Petromyzontiformes</taxon>
        <taxon>Petromyzontidae</taxon>
        <taxon>Petromyzon</taxon>
    </lineage>
</organism>
<evidence type="ECO:0000256" key="1">
    <source>
        <dbReference type="SAM" id="Coils"/>
    </source>
</evidence>
<feature type="coiled-coil region" evidence="1">
    <location>
        <begin position="104"/>
        <end position="398"/>
    </location>
</feature>
<gene>
    <name evidence="4" type="primary">IFT74</name>
</gene>
<dbReference type="GeneID" id="116948978"/>
<feature type="coiled-coil region" evidence="1">
    <location>
        <begin position="459"/>
        <end position="545"/>
    </location>
</feature>
<dbReference type="GO" id="GO:0030992">
    <property type="term" value="C:intraciliary transport particle B"/>
    <property type="evidence" value="ECO:0007669"/>
    <property type="project" value="InterPro"/>
</dbReference>
<dbReference type="GO" id="GO:0005929">
    <property type="term" value="C:cilium"/>
    <property type="evidence" value="ECO:0007669"/>
    <property type="project" value="TreeGrafter"/>
</dbReference>
<keyword evidence="1" id="KW-0175">Coiled coil</keyword>
<dbReference type="CTD" id="80173"/>
<dbReference type="InterPro" id="IPR029602">
    <property type="entry name" value="IFT74"/>
</dbReference>